<comment type="subcellular location">
    <subcellularLocation>
        <location evidence="2">Secreted</location>
    </subcellularLocation>
</comment>
<dbReference type="InterPro" id="IPR029411">
    <property type="entry name" value="RG-lyase_III"/>
</dbReference>
<dbReference type="InterPro" id="IPR051850">
    <property type="entry name" value="Polysacch_Lyase_4"/>
</dbReference>
<dbReference type="Gene3D" id="2.70.98.10">
    <property type="match status" value="1"/>
</dbReference>
<sequence length="666" mass="73994">MLPKPLRTLAVPALALTALATPSLAKITTSQNTTHYTLSNTRLAVAVAKSNGHIVDLTLDGQDLLGPVSGNTGKGPYLDCSCIPSGFWTPGGTAELTLLNGTDSSGTGYAGIIMSDTYAGTNQTLSQYFFLRENETGLHAFSRVTYFNESTPFLRGLGEMRTLFRPNTDLWTHFSTSDGNFGPLPSDAAFDAALTVQDATSYLGSTPDDGYVAQYSDYFTKYSLAESWRAHDVHGQYSDGSTSGDGSTFGAWLVHNTVESYYGGPLHSDLVVDGIVYNYMVSGHHGAAVPNITHGFDRTWGPQYYHFNRGSSETTLAELRADAAQYADPQWNADFYDDIAEHVPNFVPSRGRTSFAGSVKLPKGAEKPIVVLSENGVDFQLNVFDTQARQYWAEIDSKGRFTIPRVVKGTYRVTVYADGIFGWFVQDDVEVSRDKQFKFTWKEESAGKEIWRIGVPDKSAGEYRHGYALDTSKPLQPEQYRVYWGKYDYEADFPEGVNFHVGKSDPATDLNYIHWSFFPSQGNHLRTEPYYDNVNNWTITFDLTRPQLRNAKKATFTVQIAGTKTANGNSKSWSDHPYSNLPWTVNVNGKYEETWAISYWRSGSCGVRSAVACQNTEHKFVFSVDKLKSGRNEFVLSLPFNASSVETALLPEALYVQYDALRLELD</sequence>
<dbReference type="InterPro" id="IPR029413">
    <property type="entry name" value="RG-lyase_II"/>
</dbReference>
<evidence type="ECO:0000256" key="5">
    <source>
        <dbReference type="ARBA" id="ARBA00022525"/>
    </source>
</evidence>
<dbReference type="PANTHER" id="PTHR32018:SF9">
    <property type="entry name" value="RHAMNOGALACTURONATE LYASE B"/>
    <property type="match status" value="1"/>
</dbReference>
<dbReference type="InterPro" id="IPR008979">
    <property type="entry name" value="Galactose-bd-like_sf"/>
</dbReference>
<keyword evidence="16" id="KW-1185">Reference proteome</keyword>
<keyword evidence="5" id="KW-0964">Secreted</keyword>
<gene>
    <name evidence="15" type="ORF">ASPCAL02265</name>
</gene>
<comment type="catalytic activity">
    <reaction evidence="1">
        <text>Endotype eliminative cleavage of L-alpha-rhamnopyranosyl-(1-&gt;4)-alpha-D-galactopyranosyluronic acid bonds of rhamnogalacturonan I domains in ramified hairy regions of pectin leaving L-rhamnopyranose at the reducing end and 4-deoxy-4,5-unsaturated D-galactopyranosyluronic acid at the non-reducing end.</text>
        <dbReference type="EC" id="4.2.2.23"/>
    </reaction>
</comment>
<dbReference type="Pfam" id="PF14683">
    <property type="entry name" value="CBM-like"/>
    <property type="match status" value="1"/>
</dbReference>
<dbReference type="CDD" id="cd10320">
    <property type="entry name" value="RGL4_N"/>
    <property type="match status" value="1"/>
</dbReference>
<evidence type="ECO:0000256" key="4">
    <source>
        <dbReference type="ARBA" id="ARBA00012437"/>
    </source>
</evidence>
<evidence type="ECO:0000259" key="14">
    <source>
        <dbReference type="Pfam" id="PF14686"/>
    </source>
</evidence>
<dbReference type="Proteomes" id="UP000054771">
    <property type="component" value="Unassembled WGS sequence"/>
</dbReference>
<evidence type="ECO:0000313" key="15">
    <source>
        <dbReference type="EMBL" id="CEN59824.1"/>
    </source>
</evidence>
<dbReference type="EMBL" id="CDMC01000002">
    <property type="protein sequence ID" value="CEN59824.1"/>
    <property type="molecule type" value="Genomic_DNA"/>
</dbReference>
<dbReference type="InterPro" id="IPR011013">
    <property type="entry name" value="Gal_mutarotase_sf_dom"/>
</dbReference>
<evidence type="ECO:0000256" key="9">
    <source>
        <dbReference type="ARBA" id="ARBA00023277"/>
    </source>
</evidence>
<evidence type="ECO:0000256" key="6">
    <source>
        <dbReference type="ARBA" id="ARBA00022729"/>
    </source>
</evidence>
<keyword evidence="10" id="KW-0961">Cell wall biogenesis/degradation</keyword>
<comment type="similarity">
    <text evidence="3">Belongs to the polysaccharide lyase 4 family.</text>
</comment>
<dbReference type="OrthoDB" id="2130367at2759"/>
<organism evidence="15 16">
    <name type="scientific">Aspergillus calidoustus</name>
    <dbReference type="NCBI Taxonomy" id="454130"/>
    <lineage>
        <taxon>Eukaryota</taxon>
        <taxon>Fungi</taxon>
        <taxon>Dikarya</taxon>
        <taxon>Ascomycota</taxon>
        <taxon>Pezizomycotina</taxon>
        <taxon>Eurotiomycetes</taxon>
        <taxon>Eurotiomycetidae</taxon>
        <taxon>Eurotiales</taxon>
        <taxon>Aspergillaceae</taxon>
        <taxon>Aspergillus</taxon>
        <taxon>Aspergillus subgen. Nidulantes</taxon>
    </lineage>
</organism>
<dbReference type="CDD" id="cd10316">
    <property type="entry name" value="RGL4_M"/>
    <property type="match status" value="1"/>
</dbReference>
<dbReference type="SUPFAM" id="SSF74650">
    <property type="entry name" value="Galactose mutarotase-like"/>
    <property type="match status" value="1"/>
</dbReference>
<dbReference type="STRING" id="454130.A0A0U5GPC1"/>
<dbReference type="GO" id="GO:0000272">
    <property type="term" value="P:polysaccharide catabolic process"/>
    <property type="evidence" value="ECO:0007669"/>
    <property type="project" value="UniProtKB-KW"/>
</dbReference>
<keyword evidence="6 12" id="KW-0732">Signal</keyword>
<feature type="signal peptide" evidence="12">
    <location>
        <begin position="1"/>
        <end position="25"/>
    </location>
</feature>
<dbReference type="Pfam" id="PF14686">
    <property type="entry name" value="fn3_3"/>
    <property type="match status" value="1"/>
</dbReference>
<evidence type="ECO:0000313" key="16">
    <source>
        <dbReference type="Proteomes" id="UP000054771"/>
    </source>
</evidence>
<dbReference type="GO" id="GO:0102210">
    <property type="term" value="F:rhamnogalacturonan endolyase activity"/>
    <property type="evidence" value="ECO:0007669"/>
    <property type="project" value="UniProtKB-EC"/>
</dbReference>
<feature type="domain" description="Rhamnogalacturonan lyase" evidence="14">
    <location>
        <begin position="362"/>
        <end position="435"/>
    </location>
</feature>
<evidence type="ECO:0000256" key="1">
    <source>
        <dbReference type="ARBA" id="ARBA00001324"/>
    </source>
</evidence>
<dbReference type="OMA" id="AKGNHLR"/>
<keyword evidence="7" id="KW-0325">Glycoprotein</keyword>
<evidence type="ECO:0000256" key="7">
    <source>
        <dbReference type="ARBA" id="ARBA00023180"/>
    </source>
</evidence>
<protein>
    <recommendedName>
        <fullName evidence="4">rhamnogalacturonan endolyase</fullName>
        <ecNumber evidence="4">4.2.2.23</ecNumber>
    </recommendedName>
</protein>
<dbReference type="PANTHER" id="PTHR32018">
    <property type="entry name" value="RHAMNOGALACTURONATE LYASE FAMILY PROTEIN"/>
    <property type="match status" value="1"/>
</dbReference>
<evidence type="ECO:0000256" key="12">
    <source>
        <dbReference type="SAM" id="SignalP"/>
    </source>
</evidence>
<evidence type="ECO:0000256" key="2">
    <source>
        <dbReference type="ARBA" id="ARBA00004613"/>
    </source>
</evidence>
<dbReference type="GO" id="GO:0030246">
    <property type="term" value="F:carbohydrate binding"/>
    <property type="evidence" value="ECO:0007669"/>
    <property type="project" value="InterPro"/>
</dbReference>
<evidence type="ECO:0000256" key="11">
    <source>
        <dbReference type="ARBA" id="ARBA00023326"/>
    </source>
</evidence>
<evidence type="ECO:0000256" key="8">
    <source>
        <dbReference type="ARBA" id="ARBA00023239"/>
    </source>
</evidence>
<dbReference type="SUPFAM" id="SSF49452">
    <property type="entry name" value="Starch-binding domain-like"/>
    <property type="match status" value="1"/>
</dbReference>
<name>A0A0U5GPC1_ASPCI</name>
<evidence type="ECO:0000256" key="3">
    <source>
        <dbReference type="ARBA" id="ARBA00010418"/>
    </source>
</evidence>
<reference evidence="16" key="1">
    <citation type="journal article" date="2016" name="Genome Announc.">
        <title>Draft genome sequences of fungus Aspergillus calidoustus.</title>
        <authorList>
            <person name="Horn F."/>
            <person name="Linde J."/>
            <person name="Mattern D.J."/>
            <person name="Walther G."/>
            <person name="Guthke R."/>
            <person name="Scherlach K."/>
            <person name="Martin K."/>
            <person name="Brakhage A.A."/>
            <person name="Petzke L."/>
            <person name="Valiante V."/>
        </authorList>
    </citation>
    <scope>NUCLEOTIDE SEQUENCE [LARGE SCALE GENOMIC DNA]</scope>
    <source>
        <strain evidence="16">SF006504</strain>
    </source>
</reference>
<dbReference type="EC" id="4.2.2.23" evidence="4"/>
<dbReference type="GO" id="GO:0005576">
    <property type="term" value="C:extracellular region"/>
    <property type="evidence" value="ECO:0007669"/>
    <property type="project" value="UniProtKB-SubCell"/>
</dbReference>
<feature type="domain" description="Rhamnogalacturonan lyase" evidence="13">
    <location>
        <begin position="449"/>
        <end position="663"/>
    </location>
</feature>
<keyword evidence="11" id="KW-0624">Polysaccharide degradation</keyword>
<evidence type="ECO:0000259" key="13">
    <source>
        <dbReference type="Pfam" id="PF14683"/>
    </source>
</evidence>
<evidence type="ECO:0000256" key="10">
    <source>
        <dbReference type="ARBA" id="ARBA00023316"/>
    </source>
</evidence>
<keyword evidence="9" id="KW-0119">Carbohydrate metabolism</keyword>
<keyword evidence="8 15" id="KW-0456">Lyase</keyword>
<dbReference type="InterPro" id="IPR014718">
    <property type="entry name" value="GH-type_carb-bd"/>
</dbReference>
<dbReference type="InterPro" id="IPR013784">
    <property type="entry name" value="Carb-bd-like_fold"/>
</dbReference>
<dbReference type="GO" id="GO:0071555">
    <property type="term" value="P:cell wall organization"/>
    <property type="evidence" value="ECO:0007669"/>
    <property type="project" value="UniProtKB-KW"/>
</dbReference>
<feature type="chain" id="PRO_5006858073" description="rhamnogalacturonan endolyase" evidence="12">
    <location>
        <begin position="26"/>
        <end position="666"/>
    </location>
</feature>
<dbReference type="Gene3D" id="2.60.40.1120">
    <property type="entry name" value="Carboxypeptidase-like, regulatory domain"/>
    <property type="match status" value="1"/>
</dbReference>
<accession>A0A0U5GPC1</accession>
<dbReference type="SUPFAM" id="SSF49785">
    <property type="entry name" value="Galactose-binding domain-like"/>
    <property type="match status" value="1"/>
</dbReference>
<proteinExistence type="inferred from homology"/>
<dbReference type="AlphaFoldDB" id="A0A0U5GPC1"/>